<dbReference type="EMBL" id="RFFJ01000017">
    <property type="protein sequence ID" value="RMI44319.1"/>
    <property type="molecule type" value="Genomic_DNA"/>
</dbReference>
<gene>
    <name evidence="1" type="ORF">EBN88_05605</name>
</gene>
<evidence type="ECO:0000313" key="2">
    <source>
        <dbReference type="Proteomes" id="UP000278673"/>
    </source>
</evidence>
<comment type="caution">
    <text evidence="1">The sequence shown here is derived from an EMBL/GenBank/DDBJ whole genome shotgun (WGS) entry which is preliminary data.</text>
</comment>
<sequence>MGVDAGPDPYAYVADPLAWYDYLGLLTCRQHADILRENLRLDGRPVPANGAAAHLVPSGMNRNNAPAMRSLLSRYGVDIDEAANGIPLGHPRPHNFTHRGAFLDRLSTHLDNFERNQLALGSSTTEIGDMLRIELRKVGDQVQSELRLLNLDQLISGTPHPSAYWTA</sequence>
<dbReference type="Proteomes" id="UP000278673">
    <property type="component" value="Unassembled WGS sequence"/>
</dbReference>
<keyword evidence="2" id="KW-1185">Reference proteome</keyword>
<dbReference type="InterPro" id="IPR032871">
    <property type="entry name" value="AHH_dom_containing"/>
</dbReference>
<reference evidence="1 2" key="1">
    <citation type="submission" date="2018-10" db="EMBL/GenBank/DDBJ databases">
        <title>Isolation, diversity and antifungal activity of actinobacteria from wheat.</title>
        <authorList>
            <person name="Han C."/>
        </authorList>
    </citation>
    <scope>NUCLEOTIDE SEQUENCE [LARGE SCALE GENOMIC DNA]</scope>
    <source>
        <strain evidence="1 2">NEAU-YY642</strain>
    </source>
</reference>
<protein>
    <submittedName>
        <fullName evidence="1">Uncharacterized protein</fullName>
    </submittedName>
</protein>
<name>A0A3M2M3Y1_9ACTN</name>
<dbReference type="AlphaFoldDB" id="A0A3M2M3Y1"/>
<dbReference type="Pfam" id="PF14412">
    <property type="entry name" value="AHH"/>
    <property type="match status" value="1"/>
</dbReference>
<accession>A0A3M2M3Y1</accession>
<evidence type="ECO:0000313" key="1">
    <source>
        <dbReference type="EMBL" id="RMI44319.1"/>
    </source>
</evidence>
<organism evidence="1 2">
    <name type="scientific">Streptomyces triticirhizae</name>
    <dbReference type="NCBI Taxonomy" id="2483353"/>
    <lineage>
        <taxon>Bacteria</taxon>
        <taxon>Bacillati</taxon>
        <taxon>Actinomycetota</taxon>
        <taxon>Actinomycetes</taxon>
        <taxon>Kitasatosporales</taxon>
        <taxon>Streptomycetaceae</taxon>
        <taxon>Streptomyces</taxon>
    </lineage>
</organism>
<proteinExistence type="predicted"/>